<accession>A0A6S6SRV5</accession>
<evidence type="ECO:0000313" key="2">
    <source>
        <dbReference type="EMBL" id="CAA6807372.1"/>
    </source>
</evidence>
<sequence length="271" mass="30646">MKKTTQLIPLLSTLFFTACAPIIPNMLDTKDTNTQKAIVFKTNQVHFMNTLKETSTLTERNVYLDEYILKSDMQCQNYLNNPLKKPEVDNNKNSLYMNLFDTVSSLFGVSLVTDTAKAVFLENNVESQDEKKAYANALSPEIRKGVELGRSRYAKSMLNKKSLDLKAYTINNLREDTLKYDKQCSDTYGLIEINRALKEMQTAMHTPSIKTSPISNINPTTIKDKVEAVSKEVERKHSEHNATVAPATQPVPVDVPVRHDNAQHLPHSIQL</sequence>
<feature type="signal peptide" evidence="1">
    <location>
        <begin position="1"/>
        <end position="20"/>
    </location>
</feature>
<gene>
    <name evidence="2" type="ORF">HELGO_WM38219</name>
</gene>
<protein>
    <recommendedName>
        <fullName evidence="3">Lipoprotein</fullName>
    </recommendedName>
</protein>
<name>A0A6S6SRV5_9BACT</name>
<dbReference type="EMBL" id="CACVAR010000164">
    <property type="protein sequence ID" value="CAA6807372.1"/>
    <property type="molecule type" value="Genomic_DNA"/>
</dbReference>
<evidence type="ECO:0000256" key="1">
    <source>
        <dbReference type="SAM" id="SignalP"/>
    </source>
</evidence>
<dbReference type="PROSITE" id="PS51257">
    <property type="entry name" value="PROKAR_LIPOPROTEIN"/>
    <property type="match status" value="1"/>
</dbReference>
<organism evidence="2">
    <name type="scientific">uncultured Sulfurovum sp</name>
    <dbReference type="NCBI Taxonomy" id="269237"/>
    <lineage>
        <taxon>Bacteria</taxon>
        <taxon>Pseudomonadati</taxon>
        <taxon>Campylobacterota</taxon>
        <taxon>Epsilonproteobacteria</taxon>
        <taxon>Campylobacterales</taxon>
        <taxon>Sulfurovaceae</taxon>
        <taxon>Sulfurovum</taxon>
        <taxon>environmental samples</taxon>
    </lineage>
</organism>
<dbReference type="AlphaFoldDB" id="A0A6S6SRV5"/>
<feature type="chain" id="PRO_5028327104" description="Lipoprotein" evidence="1">
    <location>
        <begin position="21"/>
        <end position="271"/>
    </location>
</feature>
<keyword evidence="1" id="KW-0732">Signal</keyword>
<proteinExistence type="predicted"/>
<reference evidence="2" key="1">
    <citation type="submission" date="2020-01" db="EMBL/GenBank/DDBJ databases">
        <authorList>
            <person name="Meier V. D."/>
            <person name="Meier V D."/>
        </authorList>
    </citation>
    <scope>NUCLEOTIDE SEQUENCE</scope>
    <source>
        <strain evidence="2">HLG_WM_MAG_03</strain>
    </source>
</reference>
<evidence type="ECO:0008006" key="3">
    <source>
        <dbReference type="Google" id="ProtNLM"/>
    </source>
</evidence>